<dbReference type="Pfam" id="PF02517">
    <property type="entry name" value="Rce1-like"/>
    <property type="match status" value="1"/>
</dbReference>
<feature type="transmembrane region" description="Helical" evidence="1">
    <location>
        <begin position="30"/>
        <end position="52"/>
    </location>
</feature>
<dbReference type="PANTHER" id="PTHR43592">
    <property type="entry name" value="CAAX AMINO TERMINAL PROTEASE"/>
    <property type="match status" value="1"/>
</dbReference>
<name>A0ABT0CCC3_THEVL</name>
<keyword evidence="1" id="KW-0472">Membrane</keyword>
<comment type="caution">
    <text evidence="3">The sequence shown here is derived from an EMBL/GenBank/DDBJ whole genome shotgun (WGS) entry which is preliminary data.</text>
</comment>
<accession>A0ABT0CCC3</accession>
<dbReference type="InterPro" id="IPR003675">
    <property type="entry name" value="Rce1/LyrA-like_dom"/>
</dbReference>
<evidence type="ECO:0000259" key="2">
    <source>
        <dbReference type="Pfam" id="PF02517"/>
    </source>
</evidence>
<dbReference type="Proteomes" id="UP000830835">
    <property type="component" value="Unassembled WGS sequence"/>
</dbReference>
<feature type="transmembrane region" description="Helical" evidence="1">
    <location>
        <begin position="395"/>
        <end position="419"/>
    </location>
</feature>
<sequence>MSHPEAGASTDPSSAQTQGWLAAGFSLRRGILNLFSLLAFLIVGLSLSSSWFQPPPQTQLDLFQTHLALQASRTLDDPRYQDLARALLGQDIFQLALNRYQQTAENYAERLKRLKRLAQPVPTAVTEALTGTDTAAPEPTEPSPVDPVLLASMQDLQTELDALWLRSGLLHAYQENLEEAERQWQQLLDPERPVELESSQKAVARVLQGLWGTPRRILPDAEVQIRNHLDGWFEAVALQRLYRLQQRSDSLNALNQQQEKLALSALFRLAVVAGIPTLGALLGLLLLVGWVSWSLWHKQPLLGPAWDPPWPGIGVQAVLTGWFLGFILLNSVVPQLYGIILGLQSRQLSPWHQAVALFLTYNSGALLGAGLLYRLLHRYPASPRVLQVRLFGSWLLWGVCGYLVALPLVVLAAALSQLLLPQAGGGNPILPLLLDSQGWGARLVFFAVVSLCAPIFEEVLFRGFWLAALSRYLPMWGAVLVSALTFALAHLNLSDLLPLTMLGIVLGVIYSHSRNLLAPMLLHSLWNTGSLVTLLVLGGAR</sequence>
<keyword evidence="3" id="KW-0645">Protease</keyword>
<feature type="transmembrane region" description="Helical" evidence="1">
    <location>
        <begin position="468"/>
        <end position="489"/>
    </location>
</feature>
<feature type="transmembrane region" description="Helical" evidence="1">
    <location>
        <begin position="439"/>
        <end position="456"/>
    </location>
</feature>
<dbReference type="EMBL" id="JAFIRA010000026">
    <property type="protein sequence ID" value="MCJ2543357.1"/>
    <property type="molecule type" value="Genomic_DNA"/>
</dbReference>
<protein>
    <submittedName>
        <fullName evidence="3">CPBP family intramembrane metalloprotease</fullName>
    </submittedName>
</protein>
<keyword evidence="4" id="KW-1185">Reference proteome</keyword>
<dbReference type="RefSeq" id="WP_244350633.1">
    <property type="nucleotide sequence ID" value="NZ_JAFIRA010000026.1"/>
</dbReference>
<feature type="domain" description="CAAX prenyl protease 2/Lysostaphin resistance protein A-like" evidence="2">
    <location>
        <begin position="442"/>
        <end position="528"/>
    </location>
</feature>
<gene>
    <name evidence="3" type="ORF">JX360_10635</name>
</gene>
<keyword evidence="1" id="KW-0812">Transmembrane</keyword>
<feature type="transmembrane region" description="Helical" evidence="1">
    <location>
        <begin position="313"/>
        <end position="333"/>
    </location>
</feature>
<reference evidence="3" key="1">
    <citation type="submission" date="2021-02" db="EMBL/GenBank/DDBJ databases">
        <title>The CRISPR/cas machinery reduction and long-range gene transfer in the hot spring cyanobacterium Synechococcus.</title>
        <authorList>
            <person name="Dvorak P."/>
            <person name="Jahodarova E."/>
            <person name="Hasler P."/>
            <person name="Poulickova A."/>
        </authorList>
    </citation>
    <scope>NUCLEOTIDE SEQUENCE</scope>
    <source>
        <strain evidence="3">Rupite</strain>
    </source>
</reference>
<keyword evidence="3" id="KW-0378">Hydrolase</keyword>
<dbReference type="PANTHER" id="PTHR43592:SF15">
    <property type="entry name" value="CAAX AMINO TERMINAL PROTEASE FAMILY PROTEIN"/>
    <property type="match status" value="1"/>
</dbReference>
<evidence type="ECO:0000313" key="4">
    <source>
        <dbReference type="Proteomes" id="UP000830835"/>
    </source>
</evidence>
<organism evidence="3 4">
    <name type="scientific">Thermostichus vulcanus str. 'Rupite'</name>
    <dbReference type="NCBI Taxonomy" id="2813851"/>
    <lineage>
        <taxon>Bacteria</taxon>
        <taxon>Bacillati</taxon>
        <taxon>Cyanobacteriota</taxon>
        <taxon>Cyanophyceae</taxon>
        <taxon>Thermostichales</taxon>
        <taxon>Thermostichaceae</taxon>
        <taxon>Thermostichus</taxon>
    </lineage>
</organism>
<keyword evidence="1" id="KW-1133">Transmembrane helix</keyword>
<feature type="transmembrane region" description="Helical" evidence="1">
    <location>
        <begin position="354"/>
        <end position="375"/>
    </location>
</feature>
<dbReference type="GO" id="GO:0008237">
    <property type="term" value="F:metallopeptidase activity"/>
    <property type="evidence" value="ECO:0007669"/>
    <property type="project" value="UniProtKB-KW"/>
</dbReference>
<feature type="transmembrane region" description="Helical" evidence="1">
    <location>
        <begin position="266"/>
        <end position="293"/>
    </location>
</feature>
<feature type="transmembrane region" description="Helical" evidence="1">
    <location>
        <begin position="519"/>
        <end position="540"/>
    </location>
</feature>
<proteinExistence type="predicted"/>
<evidence type="ECO:0000313" key="3">
    <source>
        <dbReference type="EMBL" id="MCJ2543357.1"/>
    </source>
</evidence>
<keyword evidence="3" id="KW-0482">Metalloprotease</keyword>
<evidence type="ECO:0000256" key="1">
    <source>
        <dbReference type="SAM" id="Phobius"/>
    </source>
</evidence>